<dbReference type="InterPro" id="IPR029063">
    <property type="entry name" value="SAM-dependent_MTases_sf"/>
</dbReference>
<dbReference type="OrthoDB" id="4145676at2"/>
<dbReference type="GO" id="GO:0032259">
    <property type="term" value="P:methylation"/>
    <property type="evidence" value="ECO:0007669"/>
    <property type="project" value="UniProtKB-KW"/>
</dbReference>
<accession>A0A238XBZ3</accession>
<gene>
    <name evidence="7" type="ORF">SAMN06265355_104198</name>
</gene>
<evidence type="ECO:0000259" key="5">
    <source>
        <dbReference type="Pfam" id="PF00891"/>
    </source>
</evidence>
<dbReference type="PROSITE" id="PS51683">
    <property type="entry name" value="SAM_OMT_II"/>
    <property type="match status" value="1"/>
</dbReference>
<dbReference type="Proteomes" id="UP000198420">
    <property type="component" value="Unassembled WGS sequence"/>
</dbReference>
<dbReference type="InterPro" id="IPR036388">
    <property type="entry name" value="WH-like_DNA-bd_sf"/>
</dbReference>
<sequence length="339" mass="36909">MEPAQDSIAAATIILDQTVGIYRTAALAVAARAGVADHLDRPRTAAELADMTGMDAASLRRVLRMLASQGIFREDDQGLYHLTPAAGLLRSDASPSLRSAVIMFSEDYMWRSAGHLGDAVREGSSAFEQLYGKPFFEWLGSDPEAASTFHASMVGLSETGIERVIDAYDFPATGTVVDVGGGRGSLLRAILERNRRLNGVLQDDRSALREHVLDTPQTAERWRLEEGSFFDTVPVGGDVYILKHIIHNWGDEQATAILRHCRSAMKGDARVLIIDPVLPDPGTPHFGWALDLVMLSTLTGKERTRQEFEKILNAAGLRIGTVLPVRTLGEYSIIEAVAA</sequence>
<dbReference type="SUPFAM" id="SSF46785">
    <property type="entry name" value="Winged helix' DNA-binding domain"/>
    <property type="match status" value="1"/>
</dbReference>
<keyword evidence="2 7" id="KW-0808">Transferase</keyword>
<keyword evidence="1 7" id="KW-0489">Methyltransferase</keyword>
<dbReference type="Gene3D" id="3.40.50.150">
    <property type="entry name" value="Vaccinia Virus protein VP39"/>
    <property type="match status" value="1"/>
</dbReference>
<keyword evidence="8" id="KW-1185">Reference proteome</keyword>
<evidence type="ECO:0000256" key="2">
    <source>
        <dbReference type="ARBA" id="ARBA00022679"/>
    </source>
</evidence>
<evidence type="ECO:0000313" key="8">
    <source>
        <dbReference type="Proteomes" id="UP000198420"/>
    </source>
</evidence>
<dbReference type="InterPro" id="IPR012967">
    <property type="entry name" value="COMT_dimerisation"/>
</dbReference>
<feature type="domain" description="O-methyltransferase C-terminal" evidence="5">
    <location>
        <begin position="115"/>
        <end position="317"/>
    </location>
</feature>
<dbReference type="PIRSF" id="PIRSF005739">
    <property type="entry name" value="O-mtase"/>
    <property type="match status" value="1"/>
</dbReference>
<dbReference type="AlphaFoldDB" id="A0A238XBZ3"/>
<dbReference type="Gene3D" id="1.10.10.10">
    <property type="entry name" value="Winged helix-like DNA-binding domain superfamily/Winged helix DNA-binding domain"/>
    <property type="match status" value="1"/>
</dbReference>
<organism evidence="7 8">
    <name type="scientific">Actinomadura mexicana</name>
    <dbReference type="NCBI Taxonomy" id="134959"/>
    <lineage>
        <taxon>Bacteria</taxon>
        <taxon>Bacillati</taxon>
        <taxon>Actinomycetota</taxon>
        <taxon>Actinomycetes</taxon>
        <taxon>Streptosporangiales</taxon>
        <taxon>Thermomonosporaceae</taxon>
        <taxon>Actinomadura</taxon>
    </lineage>
</organism>
<dbReference type="InterPro" id="IPR036390">
    <property type="entry name" value="WH_DNA-bd_sf"/>
</dbReference>
<evidence type="ECO:0000259" key="6">
    <source>
        <dbReference type="Pfam" id="PF08100"/>
    </source>
</evidence>
<reference evidence="8" key="1">
    <citation type="submission" date="2017-06" db="EMBL/GenBank/DDBJ databases">
        <authorList>
            <person name="Varghese N."/>
            <person name="Submissions S."/>
        </authorList>
    </citation>
    <scope>NUCLEOTIDE SEQUENCE [LARGE SCALE GENOMIC DNA]</scope>
    <source>
        <strain evidence="8">DSM 44485</strain>
    </source>
</reference>
<dbReference type="InterPro" id="IPR001077">
    <property type="entry name" value="COMT_C"/>
</dbReference>
<name>A0A238XBZ3_9ACTN</name>
<feature type="domain" description="O-methyltransferase dimerisation" evidence="6">
    <location>
        <begin position="19"/>
        <end position="89"/>
    </location>
</feature>
<dbReference type="GO" id="GO:0046983">
    <property type="term" value="F:protein dimerization activity"/>
    <property type="evidence" value="ECO:0007669"/>
    <property type="project" value="InterPro"/>
</dbReference>
<dbReference type="RefSeq" id="WP_089311846.1">
    <property type="nucleotide sequence ID" value="NZ_FZNP01000004.1"/>
</dbReference>
<dbReference type="GO" id="GO:0008171">
    <property type="term" value="F:O-methyltransferase activity"/>
    <property type="evidence" value="ECO:0007669"/>
    <property type="project" value="InterPro"/>
</dbReference>
<dbReference type="Pfam" id="PF08100">
    <property type="entry name" value="Dimerisation"/>
    <property type="match status" value="1"/>
</dbReference>
<dbReference type="SUPFAM" id="SSF53335">
    <property type="entry name" value="S-adenosyl-L-methionine-dependent methyltransferases"/>
    <property type="match status" value="1"/>
</dbReference>
<dbReference type="Pfam" id="PF00891">
    <property type="entry name" value="Methyltransf_2"/>
    <property type="match status" value="1"/>
</dbReference>
<dbReference type="PANTHER" id="PTHR43712">
    <property type="entry name" value="PUTATIVE (AFU_ORTHOLOGUE AFUA_4G14580)-RELATED"/>
    <property type="match status" value="1"/>
</dbReference>
<evidence type="ECO:0000313" key="7">
    <source>
        <dbReference type="EMBL" id="SNR56595.1"/>
    </source>
</evidence>
<evidence type="ECO:0000256" key="4">
    <source>
        <dbReference type="PIRSR" id="PIRSR005739-1"/>
    </source>
</evidence>
<protein>
    <submittedName>
        <fullName evidence="7">Hydroxyneurosporene-O-methyltransferase</fullName>
    </submittedName>
</protein>
<keyword evidence="3" id="KW-0949">S-adenosyl-L-methionine</keyword>
<feature type="active site" description="Proton acceptor" evidence="4">
    <location>
        <position position="247"/>
    </location>
</feature>
<evidence type="ECO:0000256" key="1">
    <source>
        <dbReference type="ARBA" id="ARBA00022603"/>
    </source>
</evidence>
<proteinExistence type="predicted"/>
<dbReference type="InterPro" id="IPR016461">
    <property type="entry name" value="COMT-like"/>
</dbReference>
<dbReference type="PANTHER" id="PTHR43712:SF2">
    <property type="entry name" value="O-METHYLTRANSFERASE CICE"/>
    <property type="match status" value="1"/>
</dbReference>
<dbReference type="EMBL" id="FZNP01000004">
    <property type="protein sequence ID" value="SNR56595.1"/>
    <property type="molecule type" value="Genomic_DNA"/>
</dbReference>
<evidence type="ECO:0000256" key="3">
    <source>
        <dbReference type="ARBA" id="ARBA00022691"/>
    </source>
</evidence>